<evidence type="ECO:0000313" key="2">
    <source>
        <dbReference type="EMBL" id="BAG11618.1"/>
    </source>
</evidence>
<dbReference type="GO" id="GO:0005549">
    <property type="term" value="F:odorant binding"/>
    <property type="evidence" value="ECO:0007669"/>
    <property type="project" value="InterPro"/>
</dbReference>
<dbReference type="Pfam" id="PF01395">
    <property type="entry name" value="PBP_GOBP"/>
    <property type="match status" value="1"/>
</dbReference>
<accession>B0M2E0</accession>
<dbReference type="InterPro" id="IPR006170">
    <property type="entry name" value="PBP/GOBP"/>
</dbReference>
<dbReference type="AlphaFoldDB" id="B0M2E0"/>
<proteinExistence type="predicted"/>
<dbReference type="EMBL" id="AB370278">
    <property type="protein sequence ID" value="BAG11618.1"/>
    <property type="molecule type" value="Genomic_DNA"/>
</dbReference>
<feature type="chain" id="PRO_5002752135" evidence="1">
    <location>
        <begin position="28"/>
        <end position="135"/>
    </location>
</feature>
<dbReference type="InterPro" id="IPR036728">
    <property type="entry name" value="PBP_GOBP_sf"/>
</dbReference>
<protein>
    <submittedName>
        <fullName evidence="2">Odorant-binding protein 57d</fullName>
    </submittedName>
</protein>
<dbReference type="Gene3D" id="1.10.238.20">
    <property type="entry name" value="Pheromone/general odorant binding protein domain"/>
    <property type="match status" value="1"/>
</dbReference>
<dbReference type="SUPFAM" id="SSF47565">
    <property type="entry name" value="Insect pheromone/odorant-binding proteins"/>
    <property type="match status" value="1"/>
</dbReference>
<dbReference type="OrthoDB" id="7847042at2759"/>
<evidence type="ECO:0000256" key="1">
    <source>
        <dbReference type="SAM" id="SignalP"/>
    </source>
</evidence>
<sequence>MFGENVRKTCIMPIWLIFILGFKFVNSDHPCYDYNGITEYEVEAVIKEWPVHLNLASVNRTHKCYVACIFYYYNLVGTSGKITLDEYFDSGIIDEYAFAPTLNRCRYEYREEKDFCEHTFGIFHCFRQERLHKNN</sequence>
<gene>
    <name evidence="2" type="primary">Obp57d</name>
</gene>
<organism evidence="2">
    <name type="scientific">Drosophila eugracilis</name>
    <name type="common">Fruit fly</name>
    <dbReference type="NCBI Taxonomy" id="29029"/>
    <lineage>
        <taxon>Eukaryota</taxon>
        <taxon>Metazoa</taxon>
        <taxon>Ecdysozoa</taxon>
        <taxon>Arthropoda</taxon>
        <taxon>Hexapoda</taxon>
        <taxon>Insecta</taxon>
        <taxon>Pterygota</taxon>
        <taxon>Neoptera</taxon>
        <taxon>Endopterygota</taxon>
        <taxon>Diptera</taxon>
        <taxon>Brachycera</taxon>
        <taxon>Muscomorpha</taxon>
        <taxon>Ephydroidea</taxon>
        <taxon>Drosophilidae</taxon>
        <taxon>Drosophila</taxon>
        <taxon>Sophophora</taxon>
    </lineage>
</organism>
<name>B0M2E0_DROEU</name>
<keyword evidence="1" id="KW-0732">Signal</keyword>
<feature type="signal peptide" evidence="1">
    <location>
        <begin position="1"/>
        <end position="27"/>
    </location>
</feature>
<reference evidence="2" key="1">
    <citation type="journal article" date="2008" name="Genetics">
        <title>Rapid evolution of two odorant-binding protein genes, Obp57d and Obp57e, in the Drosophila melanogaster species group.</title>
        <authorList>
            <person name="Matsuo T."/>
        </authorList>
    </citation>
    <scope>NUCLEOTIDE SEQUENCE</scope>
    <source>
        <strain evidence="2">WAU155</strain>
    </source>
</reference>